<evidence type="ECO:0000256" key="1">
    <source>
        <dbReference type="ARBA" id="ARBA00022614"/>
    </source>
</evidence>
<dbReference type="SUPFAM" id="SSF52058">
    <property type="entry name" value="L domain-like"/>
    <property type="match status" value="1"/>
</dbReference>
<dbReference type="PANTHER" id="PTHR48051">
    <property type="match status" value="1"/>
</dbReference>
<dbReference type="SMART" id="SM00369">
    <property type="entry name" value="LRR_TYP"/>
    <property type="match status" value="4"/>
</dbReference>
<dbReference type="InterPro" id="IPR055414">
    <property type="entry name" value="LRR_R13L4/SHOC2-like"/>
</dbReference>
<protein>
    <submittedName>
        <fullName evidence="4">Leucine-rich repeat containing protein</fullName>
    </submittedName>
</protein>
<evidence type="ECO:0000313" key="4">
    <source>
        <dbReference type="EMBL" id="EAY31205.1"/>
    </source>
</evidence>
<dbReference type="RefSeq" id="WP_002694364.1">
    <property type="nucleotide sequence ID" value="NZ_AAWS01000004.1"/>
</dbReference>
<reference evidence="4 5" key="1">
    <citation type="submission" date="2007-01" db="EMBL/GenBank/DDBJ databases">
        <authorList>
            <person name="Haygood M."/>
            <person name="Podell S."/>
            <person name="Anderson C."/>
            <person name="Hopkinson B."/>
            <person name="Roe K."/>
            <person name="Barbeau K."/>
            <person name="Gaasterland T."/>
            <person name="Ferriera S."/>
            <person name="Johnson J."/>
            <person name="Kravitz S."/>
            <person name="Beeson K."/>
            <person name="Sutton G."/>
            <person name="Rogers Y.-H."/>
            <person name="Friedman R."/>
            <person name="Frazier M."/>
            <person name="Venter J.C."/>
        </authorList>
    </citation>
    <scope>NUCLEOTIDE SEQUENCE [LARGE SCALE GENOMIC DNA]</scope>
    <source>
        <strain evidence="4 5">ATCC 23134</strain>
    </source>
</reference>
<dbReference type="PANTHER" id="PTHR48051:SF35">
    <property type="entry name" value="LEUCINE-RICH REPEAT-CONTAINING PROTEIN 27"/>
    <property type="match status" value="1"/>
</dbReference>
<name>A1ZFA3_MICM2</name>
<proteinExistence type="predicted"/>
<dbReference type="InterPro" id="IPR003591">
    <property type="entry name" value="Leu-rich_rpt_typical-subtyp"/>
</dbReference>
<keyword evidence="2" id="KW-0677">Repeat</keyword>
<dbReference type="Gene3D" id="3.80.10.10">
    <property type="entry name" value="Ribonuclease Inhibitor"/>
    <property type="match status" value="1"/>
</dbReference>
<dbReference type="InterPro" id="IPR050216">
    <property type="entry name" value="LRR_domain-containing"/>
</dbReference>
<dbReference type="PROSITE" id="PS51450">
    <property type="entry name" value="LRR"/>
    <property type="match status" value="3"/>
</dbReference>
<evidence type="ECO:0000313" key="5">
    <source>
        <dbReference type="Proteomes" id="UP000004095"/>
    </source>
</evidence>
<dbReference type="InterPro" id="IPR032675">
    <property type="entry name" value="LRR_dom_sf"/>
</dbReference>
<evidence type="ECO:0000259" key="3">
    <source>
        <dbReference type="Pfam" id="PF23598"/>
    </source>
</evidence>
<keyword evidence="5" id="KW-1185">Reference proteome</keyword>
<accession>A1ZFA3</accession>
<dbReference type="Pfam" id="PF23598">
    <property type="entry name" value="LRR_14"/>
    <property type="match status" value="1"/>
</dbReference>
<evidence type="ECO:0000256" key="2">
    <source>
        <dbReference type="ARBA" id="ARBA00022737"/>
    </source>
</evidence>
<dbReference type="Proteomes" id="UP000004095">
    <property type="component" value="Unassembled WGS sequence"/>
</dbReference>
<keyword evidence="1" id="KW-0433">Leucine-rich repeat</keyword>
<gene>
    <name evidence="4" type="ORF">M23134_07617</name>
</gene>
<dbReference type="GO" id="GO:0005737">
    <property type="term" value="C:cytoplasm"/>
    <property type="evidence" value="ECO:0007669"/>
    <property type="project" value="TreeGrafter"/>
</dbReference>
<dbReference type="InterPro" id="IPR001611">
    <property type="entry name" value="Leu-rich_rpt"/>
</dbReference>
<dbReference type="Pfam" id="PF00560">
    <property type="entry name" value="LRR_1"/>
    <property type="match status" value="1"/>
</dbReference>
<sequence>MLKKLRNYWNKMTLPIDEGQEAPVLPLKGVKGSSLVPNKEDQDSPRVEIDLDGLKKLKIMVDSGDEVNISLAFQLIKGLHLTSLDLDFLIKDRDKRDFICFRNGYLTPFADLNVLDFGRWKQKITTIPIEIAELVLLKRIILPGHHLQTLPAEIKHLCQLEWLNLYDNKIDHLPEEIGELRGLRWLFLRDNYLKTMPPSIGKLKGLIRLNLSNNHLTSLPDEVGSLPLLDELNLNNNRLTELPESIKHLKKLTRLYVKDNPISFKQRGELRFLLPHTKIFF</sequence>
<dbReference type="OrthoDB" id="901479at2"/>
<dbReference type="EMBL" id="AAWS01000004">
    <property type="protein sequence ID" value="EAY31205.1"/>
    <property type="molecule type" value="Genomic_DNA"/>
</dbReference>
<dbReference type="eggNOG" id="COG4886">
    <property type="taxonomic scope" value="Bacteria"/>
</dbReference>
<feature type="domain" description="Disease resistance R13L4/SHOC-2-like LRR" evidence="3">
    <location>
        <begin position="153"/>
        <end position="211"/>
    </location>
</feature>
<comment type="caution">
    <text evidence="4">The sequence shown here is derived from an EMBL/GenBank/DDBJ whole genome shotgun (WGS) entry which is preliminary data.</text>
</comment>
<dbReference type="SMART" id="SM00364">
    <property type="entry name" value="LRR_BAC"/>
    <property type="match status" value="4"/>
</dbReference>
<dbReference type="AlphaFoldDB" id="A1ZFA3"/>
<organism evidence="4 5">
    <name type="scientific">Microscilla marina ATCC 23134</name>
    <dbReference type="NCBI Taxonomy" id="313606"/>
    <lineage>
        <taxon>Bacteria</taxon>
        <taxon>Pseudomonadati</taxon>
        <taxon>Bacteroidota</taxon>
        <taxon>Cytophagia</taxon>
        <taxon>Cytophagales</taxon>
        <taxon>Microscillaceae</taxon>
        <taxon>Microscilla</taxon>
    </lineage>
</organism>